<dbReference type="RefSeq" id="WP_238467711.1">
    <property type="nucleotide sequence ID" value="NZ_JAKLJA010000042.1"/>
</dbReference>
<dbReference type="SMART" id="SM00953">
    <property type="entry name" value="RES"/>
    <property type="match status" value="1"/>
</dbReference>
<organism evidence="2 3">
    <name type="scientific">Paraburkholderia tagetis</name>
    <dbReference type="NCBI Taxonomy" id="2913261"/>
    <lineage>
        <taxon>Bacteria</taxon>
        <taxon>Pseudomonadati</taxon>
        <taxon>Pseudomonadota</taxon>
        <taxon>Betaproteobacteria</taxon>
        <taxon>Burkholderiales</taxon>
        <taxon>Burkholderiaceae</taxon>
        <taxon>Paraburkholderia</taxon>
    </lineage>
</organism>
<dbReference type="Pfam" id="PF08808">
    <property type="entry name" value="RES"/>
    <property type="match status" value="1"/>
</dbReference>
<dbReference type="Proteomes" id="UP001139308">
    <property type="component" value="Unassembled WGS sequence"/>
</dbReference>
<dbReference type="EMBL" id="JAKLJA010000042">
    <property type="protein sequence ID" value="MCG5077823.1"/>
    <property type="molecule type" value="Genomic_DNA"/>
</dbReference>
<evidence type="ECO:0000313" key="2">
    <source>
        <dbReference type="EMBL" id="MCG5077823.1"/>
    </source>
</evidence>
<evidence type="ECO:0000259" key="1">
    <source>
        <dbReference type="SMART" id="SM00953"/>
    </source>
</evidence>
<protein>
    <submittedName>
        <fullName evidence="2">RES family NAD+ phosphorylase</fullName>
    </submittedName>
</protein>
<name>A0A9X1ZXL0_9BURK</name>
<proteinExistence type="predicted"/>
<gene>
    <name evidence="2" type="ORF">L5014_31525</name>
</gene>
<dbReference type="AlphaFoldDB" id="A0A9X1ZXL0"/>
<sequence>MTDHICYACFEDSVLRERVQRVGGVDECRVCEERREGISVEQLAEWLEPVMRENLGWGREVPYFGEGDSDSVSYRRLGDPLEHWVQNFLGQYFDFQNEIIDAVIESEFFYPGDGGEPFWDETMDYEEVRHSGGEFGLAWQETLQDVRHRRRFFSEKAHKFFAELFADVEHMHLPGKPRSPVVRTLRTGTRLFRARVVTSSSLLTEMVDDPLAHIGPPPPHLARAGRMNAEGISVFYASLESPTCLAEMRPAIGNDIALIELRTNRPLRVLDFERLETARSSKPLSYFQPDYQKQLKRRNFLKILHTLIAQPVTPGHESDYLITQTMAEFLSHVAAPSFDGILFKSTQRQNGTNIVLFPNAVLNEFGEPLALPVSLAAEKVNLFRTQSISYAHVKLDFYRPDDANDVIVFQDDEPHPDDTYSDDWPD</sequence>
<keyword evidence="3" id="KW-1185">Reference proteome</keyword>
<dbReference type="InterPro" id="IPR014914">
    <property type="entry name" value="RES_dom"/>
</dbReference>
<reference evidence="2" key="1">
    <citation type="submission" date="2022-01" db="EMBL/GenBank/DDBJ databases">
        <title>Genome sequence and assembly of Parabukholderia sp. RG36.</title>
        <authorList>
            <person name="Chhetri G."/>
        </authorList>
    </citation>
    <scope>NUCLEOTIDE SEQUENCE</scope>
    <source>
        <strain evidence="2">RG36</strain>
    </source>
</reference>
<evidence type="ECO:0000313" key="3">
    <source>
        <dbReference type="Proteomes" id="UP001139308"/>
    </source>
</evidence>
<accession>A0A9X1ZXL0</accession>
<feature type="domain" description="RES" evidence="1">
    <location>
        <begin position="210"/>
        <end position="368"/>
    </location>
</feature>
<comment type="caution">
    <text evidence="2">The sequence shown here is derived from an EMBL/GenBank/DDBJ whole genome shotgun (WGS) entry which is preliminary data.</text>
</comment>